<dbReference type="EMBL" id="JALGAR010000004">
    <property type="protein sequence ID" value="MCI4658991.1"/>
    <property type="molecule type" value="Genomic_DNA"/>
</dbReference>
<dbReference type="Proteomes" id="UP001165341">
    <property type="component" value="Unassembled WGS sequence"/>
</dbReference>
<keyword evidence="3" id="KW-1185">Reference proteome</keyword>
<dbReference type="AlphaFoldDB" id="A0AA41QWH5"/>
<dbReference type="Gene3D" id="3.90.25.10">
    <property type="entry name" value="UDP-galactose 4-epimerase, domain 1"/>
    <property type="match status" value="1"/>
</dbReference>
<evidence type="ECO:0000313" key="3">
    <source>
        <dbReference type="Proteomes" id="UP001165341"/>
    </source>
</evidence>
<sequence>MSYIVTATSGHLGRLIVEALLARGAAPDSIVATARNVDKLSALAALGVRTAVLDYSKPETVTAVVEPGDVLMLVSGSEVGQRVPQHTTVIAAAQSAGVGRIVYTSAPKATTSALLLAPEHKATEEFLIASGVPFTILRNGWYTENYTGEIEKARQPGEIVASVGDGRVASASRADYADAAAAAILDDSLAGQTFELSGDHAWDFAELAATIGTLIGSPVAFRNLAPAEHAELLTSFGLDAGTVGFVVGLDANIRDGLLGETSGDLARLTGRPTTPLAEGLAASL</sequence>
<dbReference type="PANTHER" id="PTHR47129">
    <property type="entry name" value="QUINONE OXIDOREDUCTASE 2"/>
    <property type="match status" value="1"/>
</dbReference>
<organism evidence="2 3">
    <name type="scientific">Cryobacterium zhongshanensis</name>
    <dbReference type="NCBI Taxonomy" id="2928153"/>
    <lineage>
        <taxon>Bacteria</taxon>
        <taxon>Bacillati</taxon>
        <taxon>Actinomycetota</taxon>
        <taxon>Actinomycetes</taxon>
        <taxon>Micrococcales</taxon>
        <taxon>Microbacteriaceae</taxon>
        <taxon>Cryobacterium</taxon>
    </lineage>
</organism>
<reference evidence="2" key="1">
    <citation type="submission" date="2022-03" db="EMBL/GenBank/DDBJ databases">
        <title>Cryobacterium sp. nov. strain ZS14-85, isolated from Antarctic soil.</title>
        <authorList>
            <person name="Li J."/>
            <person name="Niu G."/>
        </authorList>
    </citation>
    <scope>NUCLEOTIDE SEQUENCE</scope>
    <source>
        <strain evidence="2">ZS14-85</strain>
    </source>
</reference>
<dbReference type="InterPro" id="IPR016040">
    <property type="entry name" value="NAD(P)-bd_dom"/>
</dbReference>
<comment type="caution">
    <text evidence="2">The sequence shown here is derived from an EMBL/GenBank/DDBJ whole genome shotgun (WGS) entry which is preliminary data.</text>
</comment>
<protein>
    <submittedName>
        <fullName evidence="2">NAD(P)H-binding protein</fullName>
    </submittedName>
</protein>
<dbReference type="Gene3D" id="3.40.50.720">
    <property type="entry name" value="NAD(P)-binding Rossmann-like Domain"/>
    <property type="match status" value="1"/>
</dbReference>
<accession>A0AA41QWH5</accession>
<dbReference type="SUPFAM" id="SSF51735">
    <property type="entry name" value="NAD(P)-binding Rossmann-fold domains"/>
    <property type="match status" value="1"/>
</dbReference>
<evidence type="ECO:0000259" key="1">
    <source>
        <dbReference type="Pfam" id="PF13460"/>
    </source>
</evidence>
<feature type="domain" description="NAD(P)-binding" evidence="1">
    <location>
        <begin position="9"/>
        <end position="186"/>
    </location>
</feature>
<dbReference type="InterPro" id="IPR052718">
    <property type="entry name" value="NmrA-type_oxidoreductase"/>
</dbReference>
<proteinExistence type="predicted"/>
<evidence type="ECO:0000313" key="2">
    <source>
        <dbReference type="EMBL" id="MCI4658991.1"/>
    </source>
</evidence>
<gene>
    <name evidence="2" type="ORF">MQH31_14360</name>
</gene>
<dbReference type="InterPro" id="IPR036291">
    <property type="entry name" value="NAD(P)-bd_dom_sf"/>
</dbReference>
<dbReference type="PANTHER" id="PTHR47129:SF1">
    <property type="entry name" value="NMRA-LIKE DOMAIN-CONTAINING PROTEIN"/>
    <property type="match status" value="1"/>
</dbReference>
<dbReference type="RefSeq" id="WP_243012628.1">
    <property type="nucleotide sequence ID" value="NZ_JALGAR010000004.1"/>
</dbReference>
<dbReference type="Pfam" id="PF13460">
    <property type="entry name" value="NAD_binding_10"/>
    <property type="match status" value="1"/>
</dbReference>
<name>A0AA41QWH5_9MICO</name>